<dbReference type="RefSeq" id="WP_268264338.1">
    <property type="nucleotide sequence ID" value="NZ_JALQCW010000004.1"/>
</dbReference>
<accession>A0A9X1YQC3</accession>
<dbReference type="PANTHER" id="PTHR43747:SF1">
    <property type="entry name" value="SLR1998 PROTEIN"/>
    <property type="match status" value="1"/>
</dbReference>
<evidence type="ECO:0000259" key="1">
    <source>
        <dbReference type="Pfam" id="PF01494"/>
    </source>
</evidence>
<dbReference type="GO" id="GO:0071949">
    <property type="term" value="F:FAD binding"/>
    <property type="evidence" value="ECO:0007669"/>
    <property type="project" value="InterPro"/>
</dbReference>
<dbReference type="GO" id="GO:0003824">
    <property type="term" value="F:catalytic activity"/>
    <property type="evidence" value="ECO:0007669"/>
    <property type="project" value="UniProtKB-ARBA"/>
</dbReference>
<dbReference type="SUPFAM" id="SSF51905">
    <property type="entry name" value="FAD/NAD(P)-binding domain"/>
    <property type="match status" value="1"/>
</dbReference>
<reference evidence="2 3" key="2">
    <citation type="journal article" date="2023" name="Plant Pathol.">
        <title>Dismantling and reorganizing Pseudomonas marginalis sensu#lato.</title>
        <authorList>
            <person name="Sawada H."/>
            <person name="Fujikawa T."/>
            <person name="Satou M."/>
        </authorList>
    </citation>
    <scope>NUCLEOTIDE SEQUENCE [LARGE SCALE GENOMIC DNA]</scope>
    <source>
        <strain evidence="2 3">MAFF 302030</strain>
    </source>
</reference>
<dbReference type="Gene3D" id="3.30.9.100">
    <property type="match status" value="1"/>
</dbReference>
<dbReference type="InterPro" id="IPR036188">
    <property type="entry name" value="FAD/NAD-bd_sf"/>
</dbReference>
<dbReference type="PANTHER" id="PTHR43747">
    <property type="entry name" value="FAD-BINDING PROTEIN"/>
    <property type="match status" value="1"/>
</dbReference>
<dbReference type="Pfam" id="PF01494">
    <property type="entry name" value="FAD_binding_3"/>
    <property type="match status" value="1"/>
</dbReference>
<dbReference type="InterPro" id="IPR050816">
    <property type="entry name" value="Flavin-dep_Halogenase_NPB"/>
</dbReference>
<protein>
    <submittedName>
        <fullName evidence="2">NAD(P)/FAD-dependent oxidoreductase</fullName>
    </submittedName>
</protein>
<feature type="domain" description="FAD-binding" evidence="1">
    <location>
        <begin position="9"/>
        <end position="188"/>
    </location>
</feature>
<dbReference type="Proteomes" id="UP001155059">
    <property type="component" value="Unassembled WGS sequence"/>
</dbReference>
<dbReference type="AlphaFoldDB" id="A0A9X1YQC3"/>
<dbReference type="Gene3D" id="3.50.50.60">
    <property type="entry name" value="FAD/NAD(P)-binding domain"/>
    <property type="match status" value="1"/>
</dbReference>
<proteinExistence type="predicted"/>
<dbReference type="EMBL" id="JALQCW010000004">
    <property type="protein sequence ID" value="MCK9796573.1"/>
    <property type="molecule type" value="Genomic_DNA"/>
</dbReference>
<dbReference type="InterPro" id="IPR002938">
    <property type="entry name" value="FAD-bd"/>
</dbReference>
<comment type="caution">
    <text evidence="2">The sequence shown here is derived from an EMBL/GenBank/DDBJ whole genome shotgun (WGS) entry which is preliminary data.</text>
</comment>
<sequence length="370" mass="40183">MAASNRLNADVLVLGAGPAACTLALNLAPQARVLLVDKALEPFAGLGESLPAAAGRLLRDMGLQQAFLQQGHPPCYSTRSTWGTDKPMQQDALRNLDGPGWHLDRPRFDAWLATVAQARGAALLQQTRILRVHPRPDEEHPWCVALQRQGRTFEVQCRVLVDASGRGSWLARHLGAQRRVSDKLVCGWLLGKDRADSDGISDLWAEAQGWWYSATLPGGQRLVNFYTDADLPAAASAHSGQALLARLADSALPHLLDPGQAPRSGFCAAHSARLDRCCGPGWLAVGDAALAFDPLSAQGLFNALYTGLAGAETAYRCLQGQPSALTDYAAELNRIEQAYTAHLGAWYQQEQRWQQAPFWQRRQVRAVTAA</sequence>
<gene>
    <name evidence="2" type="ORF">M1B34_02130</name>
</gene>
<name>A0A9X1YQC3_9PSED</name>
<evidence type="ECO:0000313" key="2">
    <source>
        <dbReference type="EMBL" id="MCK9796573.1"/>
    </source>
</evidence>
<reference evidence="2 3" key="1">
    <citation type="journal article" date="2022" name="Int. J. Syst. Evol. Microbiol.">
        <title>Pseudomonas aegrilactucae sp. nov. and Pseudomonas morbosilactucae sp. nov., pathogens causing bacterial rot of lettuce in Japan.</title>
        <authorList>
            <person name="Sawada H."/>
            <person name="Fujikawa T."/>
            <person name="Satou M."/>
        </authorList>
    </citation>
    <scope>NUCLEOTIDE SEQUENCE [LARGE SCALE GENOMIC DNA]</scope>
    <source>
        <strain evidence="2 3">MAFF 302030</strain>
    </source>
</reference>
<evidence type="ECO:0000313" key="3">
    <source>
        <dbReference type="Proteomes" id="UP001155059"/>
    </source>
</evidence>
<organism evidence="2 3">
    <name type="scientific">Pseudomonas morbosilactucae</name>
    <dbReference type="NCBI Taxonomy" id="2938197"/>
    <lineage>
        <taxon>Bacteria</taxon>
        <taxon>Pseudomonadati</taxon>
        <taxon>Pseudomonadota</taxon>
        <taxon>Gammaproteobacteria</taxon>
        <taxon>Pseudomonadales</taxon>
        <taxon>Pseudomonadaceae</taxon>
        <taxon>Pseudomonas</taxon>
    </lineage>
</organism>